<protein>
    <submittedName>
        <fullName evidence="3">DUF362 domain-containing protein</fullName>
    </submittedName>
</protein>
<feature type="chain" id="PRO_5039074579" evidence="1">
    <location>
        <begin position="33"/>
        <end position="302"/>
    </location>
</feature>
<gene>
    <name evidence="3" type="ORF">JW984_07035</name>
</gene>
<dbReference type="Pfam" id="PF04015">
    <property type="entry name" value="DUF362"/>
    <property type="match status" value="1"/>
</dbReference>
<reference evidence="3" key="1">
    <citation type="journal article" date="2021" name="Environ. Microbiol.">
        <title>Genomic characterization of three novel Desulfobacterota classes expand the metabolic and phylogenetic diversity of the phylum.</title>
        <authorList>
            <person name="Murphy C.L."/>
            <person name="Biggerstaff J."/>
            <person name="Eichhorn A."/>
            <person name="Ewing E."/>
            <person name="Shahan R."/>
            <person name="Soriano D."/>
            <person name="Stewart S."/>
            <person name="VanMol K."/>
            <person name="Walker R."/>
            <person name="Walters P."/>
            <person name="Elshahed M.S."/>
            <person name="Youssef N.H."/>
        </authorList>
    </citation>
    <scope>NUCLEOTIDE SEQUENCE</scope>
    <source>
        <strain evidence="3">Zod_Metabat.24</strain>
    </source>
</reference>
<evidence type="ECO:0000313" key="4">
    <source>
        <dbReference type="Proteomes" id="UP000809273"/>
    </source>
</evidence>
<dbReference type="AlphaFoldDB" id="A0A9D8KED6"/>
<evidence type="ECO:0000256" key="1">
    <source>
        <dbReference type="SAM" id="SignalP"/>
    </source>
</evidence>
<feature type="domain" description="DUF362" evidence="2">
    <location>
        <begin position="70"/>
        <end position="268"/>
    </location>
</feature>
<name>A0A9D8KED6_9DELT</name>
<feature type="signal peptide" evidence="1">
    <location>
        <begin position="1"/>
        <end position="32"/>
    </location>
</feature>
<sequence length="302" mass="32243">MGRRCFLAGSLKVGVSALASTALPLYSSLASAAGGTTLAVATGRNYRNVVIDAVDMLGGLGSFVSSGERVAIKPNIGWDRTPELAANTHPIVVKTIAEMCLDAGAKRITVLDRTCDDARRTYVNSGIKSAVEEIKDSRVRVEYVNMERFVKIKIPRGIKLEDLEVYRTVLDADKLINVPVAKSHGLTTLTLSMKNLMGVIGGRRGMIHWEIDQKLADISTVIRPDLIVLDATRILTRGGPSGGNIKNVKVLNKVIAGTDPVAIDSYGATLFGIKGTDIGHIATAYKMGLGEINLSKVTVKGV</sequence>
<reference evidence="3" key="2">
    <citation type="submission" date="2021-01" db="EMBL/GenBank/DDBJ databases">
        <authorList>
            <person name="Hahn C.R."/>
            <person name="Youssef N.H."/>
            <person name="Elshahed M."/>
        </authorList>
    </citation>
    <scope>NUCLEOTIDE SEQUENCE</scope>
    <source>
        <strain evidence="3">Zod_Metabat.24</strain>
    </source>
</reference>
<dbReference type="EMBL" id="JAFGIX010000032">
    <property type="protein sequence ID" value="MBN1572932.1"/>
    <property type="molecule type" value="Genomic_DNA"/>
</dbReference>
<accession>A0A9D8KED6</accession>
<keyword evidence="1" id="KW-0732">Signal</keyword>
<evidence type="ECO:0000313" key="3">
    <source>
        <dbReference type="EMBL" id="MBN1572932.1"/>
    </source>
</evidence>
<organism evidence="3 4">
    <name type="scientific">Candidatus Zymogenus saltonus</name>
    <dbReference type="NCBI Taxonomy" id="2844893"/>
    <lineage>
        <taxon>Bacteria</taxon>
        <taxon>Deltaproteobacteria</taxon>
        <taxon>Candidatus Zymogenia</taxon>
        <taxon>Candidatus Zymogeniales</taxon>
        <taxon>Candidatus Zymogenaceae</taxon>
        <taxon>Candidatus Zymogenus</taxon>
    </lineage>
</organism>
<dbReference type="InterPro" id="IPR007160">
    <property type="entry name" value="DUF362"/>
</dbReference>
<proteinExistence type="predicted"/>
<evidence type="ECO:0000259" key="2">
    <source>
        <dbReference type="Pfam" id="PF04015"/>
    </source>
</evidence>
<comment type="caution">
    <text evidence="3">The sequence shown here is derived from an EMBL/GenBank/DDBJ whole genome shotgun (WGS) entry which is preliminary data.</text>
</comment>
<dbReference type="Proteomes" id="UP000809273">
    <property type="component" value="Unassembled WGS sequence"/>
</dbReference>